<feature type="transmembrane region" description="Helical" evidence="1">
    <location>
        <begin position="82"/>
        <end position="102"/>
    </location>
</feature>
<keyword evidence="1" id="KW-0812">Transmembrane</keyword>
<keyword evidence="3" id="KW-1185">Reference proteome</keyword>
<dbReference type="Proteomes" id="UP000507470">
    <property type="component" value="Unassembled WGS sequence"/>
</dbReference>
<evidence type="ECO:0000313" key="3">
    <source>
        <dbReference type="Proteomes" id="UP000507470"/>
    </source>
</evidence>
<dbReference type="OrthoDB" id="6200239at2759"/>
<gene>
    <name evidence="2" type="ORF">MCOR_17414</name>
</gene>
<accession>A0A6J8BCH1</accession>
<protein>
    <submittedName>
        <fullName evidence="2">Uncharacterized protein</fullName>
    </submittedName>
</protein>
<organism evidence="2 3">
    <name type="scientific">Mytilus coruscus</name>
    <name type="common">Sea mussel</name>
    <dbReference type="NCBI Taxonomy" id="42192"/>
    <lineage>
        <taxon>Eukaryota</taxon>
        <taxon>Metazoa</taxon>
        <taxon>Spiralia</taxon>
        <taxon>Lophotrochozoa</taxon>
        <taxon>Mollusca</taxon>
        <taxon>Bivalvia</taxon>
        <taxon>Autobranchia</taxon>
        <taxon>Pteriomorphia</taxon>
        <taxon>Mytilida</taxon>
        <taxon>Mytiloidea</taxon>
        <taxon>Mytilidae</taxon>
        <taxon>Mytilinae</taxon>
        <taxon>Mytilus</taxon>
    </lineage>
</organism>
<name>A0A6J8BCH1_MYTCO</name>
<evidence type="ECO:0000313" key="2">
    <source>
        <dbReference type="EMBL" id="CAC5381562.1"/>
    </source>
</evidence>
<dbReference type="AlphaFoldDB" id="A0A6J8BCH1"/>
<proteinExistence type="predicted"/>
<keyword evidence="1" id="KW-1133">Transmembrane helix</keyword>
<reference evidence="2 3" key="1">
    <citation type="submission" date="2020-06" db="EMBL/GenBank/DDBJ databases">
        <authorList>
            <person name="Li R."/>
            <person name="Bekaert M."/>
        </authorList>
    </citation>
    <scope>NUCLEOTIDE SEQUENCE [LARGE SCALE GENOMIC DNA]</scope>
    <source>
        <strain evidence="3">wild</strain>
    </source>
</reference>
<keyword evidence="1" id="KW-0472">Membrane</keyword>
<evidence type="ECO:0000256" key="1">
    <source>
        <dbReference type="SAM" id="Phobius"/>
    </source>
</evidence>
<sequence>MTTCIVTLGRQVTLKTESTTSSSKTSTLRDYNDYWITTLLSPTVKLHSLTTKDSTIMTSVRRLTSTTPKHEANDLGLNNREIIIYSICAGTVAVFLLMCSVCQRRYKQIYGNFKRYQTGNRQRINITQNPQQEIPLEDIDGIYEEIDESNMIDNVGNLRDGDISVVDTN</sequence>
<dbReference type="EMBL" id="CACVKT020003070">
    <property type="protein sequence ID" value="CAC5381562.1"/>
    <property type="molecule type" value="Genomic_DNA"/>
</dbReference>